<accession>A0A6J6FAZ6</accession>
<protein>
    <submittedName>
        <fullName evidence="7">Unannotated protein</fullName>
    </submittedName>
</protein>
<dbReference type="EMBL" id="CAEZUY010000021">
    <property type="protein sequence ID" value="CAB4610601.1"/>
    <property type="molecule type" value="Genomic_DNA"/>
</dbReference>
<evidence type="ECO:0000256" key="3">
    <source>
        <dbReference type="ARBA" id="ARBA00022989"/>
    </source>
</evidence>
<organism evidence="7">
    <name type="scientific">freshwater metagenome</name>
    <dbReference type="NCBI Taxonomy" id="449393"/>
    <lineage>
        <taxon>unclassified sequences</taxon>
        <taxon>metagenomes</taxon>
        <taxon>ecological metagenomes</taxon>
    </lineage>
</organism>
<keyword evidence="3" id="KW-1133">Transmembrane helix</keyword>
<evidence type="ECO:0000256" key="4">
    <source>
        <dbReference type="ARBA" id="ARBA00023136"/>
    </source>
</evidence>
<keyword evidence="6" id="KW-0961">Cell wall biogenesis/degradation</keyword>
<keyword evidence="2" id="KW-0812">Transmembrane</keyword>
<dbReference type="EMBL" id="CAEZUD010000005">
    <property type="protein sequence ID" value="CAB4584383.1"/>
    <property type="molecule type" value="Genomic_DNA"/>
</dbReference>
<keyword evidence="4" id="KW-0472">Membrane</keyword>
<proteinExistence type="inferred from homology"/>
<dbReference type="AlphaFoldDB" id="A0A6J6FAZ6"/>
<evidence type="ECO:0000313" key="8">
    <source>
        <dbReference type="EMBL" id="CAB4610601.1"/>
    </source>
</evidence>
<dbReference type="NCBIfam" id="TIGR00247">
    <property type="entry name" value="endolytic transglycosylase MltG"/>
    <property type="match status" value="1"/>
</dbReference>
<dbReference type="Pfam" id="PF02618">
    <property type="entry name" value="YceG"/>
    <property type="match status" value="1"/>
</dbReference>
<keyword evidence="5" id="KW-0456">Lyase</keyword>
<dbReference type="InterPro" id="IPR003770">
    <property type="entry name" value="MLTG-like"/>
</dbReference>
<evidence type="ECO:0000256" key="2">
    <source>
        <dbReference type="ARBA" id="ARBA00022692"/>
    </source>
</evidence>
<evidence type="ECO:0000256" key="5">
    <source>
        <dbReference type="ARBA" id="ARBA00023239"/>
    </source>
</evidence>
<gene>
    <name evidence="7" type="ORF">UFOPK1778_00226</name>
    <name evidence="8" type="ORF">UFOPK1863_00373</name>
</gene>
<sequence>MKRNRIITAVILVSTLLAVALYVVLKPSNDFSPGSPGPEVAVSVVPGATGTEIAKLLFQRGVTKSVQAFVSLALKDDSANGIGPGTHNIQTHLSAREALTQLLDQRRMADQVVIKEGSTYSDVLKVLQNAKNIDSTKSVKKGQVTPFLKNKLNSLEGQLYPAHYSFAPDTPIDKALQDMVSAFAAQSRTTGLTSGFQKYSPYEVLTIASMVQIEGDPTDFNKVAQTIYNRLRIGMPLQLNSTVQYAANLRGRISLSIAATKIDSPYNTYKYVGLPPTPISNPSKLAIQAALHPAEGDWLYFITVSPGDTRFTSQYSQFQEWEVLFNRNVRAGAFN</sequence>
<keyword evidence="1" id="KW-1003">Cell membrane</keyword>
<dbReference type="Gene3D" id="3.30.1490.480">
    <property type="entry name" value="Endolytic murein transglycosylase"/>
    <property type="match status" value="1"/>
</dbReference>
<dbReference type="PANTHER" id="PTHR30518">
    <property type="entry name" value="ENDOLYTIC MUREIN TRANSGLYCOSYLASE"/>
    <property type="match status" value="1"/>
</dbReference>
<dbReference type="GO" id="GO:0071555">
    <property type="term" value="P:cell wall organization"/>
    <property type="evidence" value="ECO:0007669"/>
    <property type="project" value="UniProtKB-KW"/>
</dbReference>
<reference evidence="7" key="1">
    <citation type="submission" date="2020-05" db="EMBL/GenBank/DDBJ databases">
        <authorList>
            <person name="Chiriac C."/>
            <person name="Salcher M."/>
            <person name="Ghai R."/>
            <person name="Kavagutti S V."/>
        </authorList>
    </citation>
    <scope>NUCLEOTIDE SEQUENCE</scope>
</reference>
<dbReference type="HAMAP" id="MF_02065">
    <property type="entry name" value="MltG"/>
    <property type="match status" value="1"/>
</dbReference>
<evidence type="ECO:0000313" key="7">
    <source>
        <dbReference type="EMBL" id="CAB4584383.1"/>
    </source>
</evidence>
<evidence type="ECO:0000256" key="6">
    <source>
        <dbReference type="ARBA" id="ARBA00023316"/>
    </source>
</evidence>
<evidence type="ECO:0000256" key="1">
    <source>
        <dbReference type="ARBA" id="ARBA00022475"/>
    </source>
</evidence>
<dbReference type="PANTHER" id="PTHR30518:SF2">
    <property type="entry name" value="ENDOLYTIC MUREIN TRANSGLYCOSYLASE"/>
    <property type="match status" value="1"/>
</dbReference>
<name>A0A6J6FAZ6_9ZZZZ</name>
<dbReference type="GO" id="GO:0016829">
    <property type="term" value="F:lyase activity"/>
    <property type="evidence" value="ECO:0007669"/>
    <property type="project" value="UniProtKB-KW"/>
</dbReference>